<proteinExistence type="predicted"/>
<reference evidence="2 3" key="1">
    <citation type="submission" date="2012-08" db="EMBL/GenBank/DDBJ databases">
        <title>The genome of cave-isolated P. fluorescens strain R124 demonstrates phenotypic adaptation to the mineral environment.</title>
        <authorList>
            <person name="Barton M.D."/>
            <person name="Petronio M."/>
            <person name="Giarrizzo J.G."/>
            <person name="Bowling B.V."/>
            <person name="Barton H.A."/>
        </authorList>
    </citation>
    <scope>NUCLEOTIDE SEQUENCE [LARGE SCALE GENOMIC DNA]</scope>
    <source>
        <strain evidence="2 3">R124</strain>
    </source>
</reference>
<feature type="domain" description="ATPase AAA-type core" evidence="1">
    <location>
        <begin position="392"/>
        <end position="459"/>
    </location>
</feature>
<dbReference type="EMBL" id="CM001561">
    <property type="protein sequence ID" value="EJZ58177.1"/>
    <property type="molecule type" value="Genomic_DNA"/>
</dbReference>
<dbReference type="Pfam" id="PF13304">
    <property type="entry name" value="AAA_21"/>
    <property type="match status" value="1"/>
</dbReference>
<dbReference type="PANTHER" id="PTHR43581:SF4">
    <property type="entry name" value="ATP_GTP PHOSPHATASE"/>
    <property type="match status" value="1"/>
</dbReference>
<dbReference type="AlphaFoldDB" id="A0A7U9CT41"/>
<gene>
    <name evidence="2" type="ORF">I1A_002504</name>
</gene>
<dbReference type="InterPro" id="IPR003959">
    <property type="entry name" value="ATPase_AAA_core"/>
</dbReference>
<dbReference type="PANTHER" id="PTHR43581">
    <property type="entry name" value="ATP/GTP PHOSPHATASE"/>
    <property type="match status" value="1"/>
</dbReference>
<evidence type="ECO:0000313" key="3">
    <source>
        <dbReference type="Proteomes" id="UP000006045"/>
    </source>
</evidence>
<accession>A0A7U9CT41</accession>
<sequence>MKFYYSKTYADLIDGIHVIQDNVGTHYPAPWNDFDYIVTFNAVYVADSKIIKLGETKILINGQANTSKYFLEKGTKIDDGKTTEISELLDASNTVSLASDIAYYKVIHTNLSDDDAISFLDGICDASYNYENFETYKQWPGFKSALLRQGTTAKARIKKGYPTATGRYEREAKFSIEVDSLPGSFEPLKFNFSSNRELGATNTNLLIGENGTGKTHILKHIASLVTGLETSTNSWPYFHKLVVAAFSPFEHFHTSNEVAELLINKYAPQNMISRELSKSKRKRHLKINKYSYIGYKNESGKFQLDWPKEQSAKSLLKIIIDAEGTYKTRPKSRFAILKDTLHIAIDFDMLGFKTKDGNHILITEDFLNSPEPFSKSVDLRYGICFFKKGVEFSLSSGQLIYSYMLPALAAEIEEESLVLLDEPELYLHPSLEVGLITMLQNLLKDTYSYAVIATHSAVLAREIDSNGINILRRSERGTFSVKPAIETFGGSLDAIVGDVFDDYHEPKPYQQMIDSEITKSKDHSELLKKISPMVGDEALAYINSKLYPLPETIIFKEK</sequence>
<evidence type="ECO:0000259" key="1">
    <source>
        <dbReference type="Pfam" id="PF13304"/>
    </source>
</evidence>
<organism evidence="2 3">
    <name type="scientific">Pseudomonas fluorescens R124</name>
    <dbReference type="NCBI Taxonomy" id="743713"/>
    <lineage>
        <taxon>Bacteria</taxon>
        <taxon>Pseudomonadati</taxon>
        <taxon>Pseudomonadota</taxon>
        <taxon>Gammaproteobacteria</taxon>
        <taxon>Pseudomonadales</taxon>
        <taxon>Pseudomonadaceae</taxon>
        <taxon>Pseudomonas</taxon>
    </lineage>
</organism>
<dbReference type="SUPFAM" id="SSF52540">
    <property type="entry name" value="P-loop containing nucleoside triphosphate hydrolases"/>
    <property type="match status" value="1"/>
</dbReference>
<dbReference type="OrthoDB" id="9815944at2"/>
<dbReference type="RefSeq" id="WP_003224711.1">
    <property type="nucleotide sequence ID" value="NZ_CM001561.1"/>
</dbReference>
<dbReference type="Gene3D" id="3.40.50.300">
    <property type="entry name" value="P-loop containing nucleotide triphosphate hydrolases"/>
    <property type="match status" value="1"/>
</dbReference>
<dbReference type="Proteomes" id="UP000006045">
    <property type="component" value="Chromosome"/>
</dbReference>
<dbReference type="InterPro" id="IPR051396">
    <property type="entry name" value="Bact_Antivir_Def_Nuclease"/>
</dbReference>
<dbReference type="InterPro" id="IPR027417">
    <property type="entry name" value="P-loop_NTPase"/>
</dbReference>
<name>A0A7U9CT41_PSEFL</name>
<evidence type="ECO:0000313" key="2">
    <source>
        <dbReference type="EMBL" id="EJZ58177.1"/>
    </source>
</evidence>
<protein>
    <recommendedName>
        <fullName evidence="1">ATPase AAA-type core domain-containing protein</fullName>
    </recommendedName>
</protein>
<dbReference type="GO" id="GO:0016887">
    <property type="term" value="F:ATP hydrolysis activity"/>
    <property type="evidence" value="ECO:0007669"/>
    <property type="project" value="InterPro"/>
</dbReference>
<dbReference type="GO" id="GO:0005524">
    <property type="term" value="F:ATP binding"/>
    <property type="evidence" value="ECO:0007669"/>
    <property type="project" value="InterPro"/>
</dbReference>